<sequence>MEKFPSYQRLFLFLLAGIALVVVGGLLKRQNVGGAGLFALAGLAIQAIAMIMMVYRYAKGLGKS</sequence>
<accession>A0A243WA96</accession>
<dbReference type="AlphaFoldDB" id="A0A243WA96"/>
<dbReference type="Proteomes" id="UP000194873">
    <property type="component" value="Unassembled WGS sequence"/>
</dbReference>
<comment type="caution">
    <text evidence="2">The sequence shown here is derived from an EMBL/GenBank/DDBJ whole genome shotgun (WGS) entry which is preliminary data.</text>
</comment>
<dbReference type="RefSeq" id="WP_086595525.1">
    <property type="nucleotide sequence ID" value="NZ_MTSE01000010.1"/>
</dbReference>
<protein>
    <submittedName>
        <fullName evidence="2">Uncharacterized protein</fullName>
    </submittedName>
</protein>
<keyword evidence="3" id="KW-1185">Reference proteome</keyword>
<evidence type="ECO:0000313" key="3">
    <source>
        <dbReference type="Proteomes" id="UP000194873"/>
    </source>
</evidence>
<evidence type="ECO:0000313" key="2">
    <source>
        <dbReference type="EMBL" id="OUJ72484.1"/>
    </source>
</evidence>
<proteinExistence type="predicted"/>
<name>A0A243WA96_9BACT</name>
<gene>
    <name evidence="2" type="ORF">BXP70_18155</name>
</gene>
<reference evidence="2 3" key="1">
    <citation type="submission" date="2017-01" db="EMBL/GenBank/DDBJ databases">
        <title>A new Hymenobacter.</title>
        <authorList>
            <person name="Liang Y."/>
            <person name="Feng F."/>
        </authorList>
    </citation>
    <scope>NUCLEOTIDE SEQUENCE [LARGE SCALE GENOMIC DNA]</scope>
    <source>
        <strain evidence="2">MIMBbqt21</strain>
    </source>
</reference>
<keyword evidence="1" id="KW-1133">Transmembrane helix</keyword>
<dbReference type="EMBL" id="MTSE01000010">
    <property type="protein sequence ID" value="OUJ72484.1"/>
    <property type="molecule type" value="Genomic_DNA"/>
</dbReference>
<feature type="transmembrane region" description="Helical" evidence="1">
    <location>
        <begin position="34"/>
        <end position="55"/>
    </location>
</feature>
<evidence type="ECO:0000256" key="1">
    <source>
        <dbReference type="SAM" id="Phobius"/>
    </source>
</evidence>
<keyword evidence="1" id="KW-0812">Transmembrane</keyword>
<keyword evidence="1" id="KW-0472">Membrane</keyword>
<organism evidence="2 3">
    <name type="scientific">Hymenobacter crusticola</name>
    <dbReference type="NCBI Taxonomy" id="1770526"/>
    <lineage>
        <taxon>Bacteria</taxon>
        <taxon>Pseudomonadati</taxon>
        <taxon>Bacteroidota</taxon>
        <taxon>Cytophagia</taxon>
        <taxon>Cytophagales</taxon>
        <taxon>Hymenobacteraceae</taxon>
        <taxon>Hymenobacter</taxon>
    </lineage>
</organism>